<comment type="similarity">
    <text evidence="1">Belongs to the SAPAP family.</text>
</comment>
<dbReference type="STRING" id="147828.A0A4V3SGU4"/>
<feature type="compositionally biased region" description="Basic and acidic residues" evidence="2">
    <location>
        <begin position="724"/>
        <end position="733"/>
    </location>
</feature>
<dbReference type="Pfam" id="PF03359">
    <property type="entry name" value="GKAP"/>
    <property type="match status" value="1"/>
</dbReference>
<evidence type="ECO:0000313" key="4">
    <source>
        <dbReference type="Proteomes" id="UP000308267"/>
    </source>
</evidence>
<dbReference type="GO" id="GO:0099572">
    <property type="term" value="C:postsynaptic specialization"/>
    <property type="evidence" value="ECO:0007669"/>
    <property type="project" value="TreeGrafter"/>
</dbReference>
<dbReference type="OrthoDB" id="10023951at2759"/>
<feature type="region of interest" description="Disordered" evidence="2">
    <location>
        <begin position="342"/>
        <end position="362"/>
    </location>
</feature>
<sequence length="940" mass="102028">MAESVPDSTNSPASSESALRSEVLAFFSSSTPHQNSSLTPRIAIVEAAKAQTKTLTVTLKNGNFGTPVGPDGTGASEPSSSFDGVGSCGGYYRLDRLDSVINPTVTAKLDRMAQQLGFHVPSKSHSVDQNGQLPDWDEIHLEDNLSAPTVPGEMDVTVNHNRHQVLPPSVSRKRSMFSTFAKRFSIPRHKTAGTPNSVSQTGDSPSKDSPPTPPSKIKRSSSRPRRLRRWLSRHFWRTKPNQAGIKKSEEPFVSAEAILEGSNIPSSSDGLGEADFKSDTELDDDSRPLRRSQVRTSLLDPEQARPCASLEELGDHSPLHVPGHPLIPSSARLAAIRLDSRNDQPLDHSSPHSQHGLIQKAPRLPSTLRLKESTPPCALNRKNSLHSAGERIKGHVHFASSNVNVGGVFRPGARVSSLSAAKLFDHQRSVINQSDSLSAAQYTPSYLSISVAAFGYSGYTRQSLSSNNLTTPGSPTTNTSPIMCAAPGTNTVSSSKPSPWLPKEQPVSVGNNNVIILQARKPSRVSTTAECAKTILPNDPSHPAIGSSTKAVTVGTSNLLLQARSTPRNATRFSKEDSLTVSTSQSVIPCNGKGPQSQYDPNVLRTTSPSPCPSSAEGTPNVVRLRRTSPRSPTGTIDDHKDNWKRSSLIMLAVSHASRRSRATTSFERQTTLSLVEDDIPTSEAAGSVIADGQVAETDESVVENGSKAMNGLSHLTENGDFPTEQRTEESENKSVAAVPQSPIIDGHYYLRQAAHSEAELLSLIDRAEFDLSDKALDEESSGLLRTGIGKARLLISEKFAQFRGLCQLNLEWNQQAAPSDADVKHLFTSLEDLDGFWAIVRLQIDDVHRLFDQIERLRSNDWKTPDEVDSNSLASGQKKIAKNNTTRLKHPSGSSNSTRKKDDEIARLKARERLETIKREMRAKQQQQQPGADGAYIVV</sequence>
<feature type="compositionally biased region" description="Basic residues" evidence="2">
    <location>
        <begin position="216"/>
        <end position="233"/>
    </location>
</feature>
<evidence type="ECO:0000256" key="2">
    <source>
        <dbReference type="SAM" id="MobiDB-lite"/>
    </source>
</evidence>
<dbReference type="InterPro" id="IPR005026">
    <property type="entry name" value="SAPAP"/>
</dbReference>
<feature type="compositionally biased region" description="Polar residues" evidence="2">
    <location>
        <begin position="193"/>
        <end position="202"/>
    </location>
</feature>
<feature type="region of interest" description="Disordered" evidence="2">
    <location>
        <begin position="921"/>
        <end position="940"/>
    </location>
</feature>
<keyword evidence="4" id="KW-1185">Reference proteome</keyword>
<name>A0A4V3SGU4_OPIFE</name>
<evidence type="ECO:0008006" key="5">
    <source>
        <dbReference type="Google" id="ProtNLM"/>
    </source>
</evidence>
<dbReference type="GO" id="GO:0060090">
    <property type="term" value="F:molecular adaptor activity"/>
    <property type="evidence" value="ECO:0007669"/>
    <property type="project" value="TreeGrafter"/>
</dbReference>
<dbReference type="EMBL" id="SJOL01002502">
    <property type="protein sequence ID" value="TGZ73644.1"/>
    <property type="molecule type" value="Genomic_DNA"/>
</dbReference>
<gene>
    <name evidence="3" type="ORF">CRM22_001379</name>
</gene>
<dbReference type="PANTHER" id="PTHR12353">
    <property type="entry name" value="DISKS LARGE-ASSOCIATED PROTEIN DAP SAP90/PSD-95-ASSOCIATED PROTEIN"/>
    <property type="match status" value="1"/>
</dbReference>
<feature type="compositionally biased region" description="Basic and acidic residues" evidence="2">
    <location>
        <begin position="274"/>
        <end position="288"/>
    </location>
</feature>
<feature type="region of interest" description="Disordered" evidence="2">
    <location>
        <begin position="62"/>
        <end position="82"/>
    </location>
</feature>
<dbReference type="GO" id="GO:0023052">
    <property type="term" value="P:signaling"/>
    <property type="evidence" value="ECO:0007669"/>
    <property type="project" value="InterPro"/>
</dbReference>
<protein>
    <recommendedName>
        <fullName evidence="5">Disks large-associated protein 1</fullName>
    </recommendedName>
</protein>
<proteinExistence type="inferred from homology"/>
<reference evidence="3 4" key="1">
    <citation type="journal article" date="2019" name="BMC Genomics">
        <title>New insights from Opisthorchis felineus genome: update on genomics of the epidemiologically important liver flukes.</title>
        <authorList>
            <person name="Ershov N.I."/>
            <person name="Mordvinov V.A."/>
            <person name="Prokhortchouk E.B."/>
            <person name="Pakharukova M.Y."/>
            <person name="Gunbin K.V."/>
            <person name="Ustyantsev K."/>
            <person name="Genaev M.A."/>
            <person name="Blinov A.G."/>
            <person name="Mazur A."/>
            <person name="Boulygina E."/>
            <person name="Tsygankova S."/>
            <person name="Khrameeva E."/>
            <person name="Chekanov N."/>
            <person name="Fan G."/>
            <person name="Xiao A."/>
            <person name="Zhang H."/>
            <person name="Xu X."/>
            <person name="Yang H."/>
            <person name="Solovyev V."/>
            <person name="Lee S.M."/>
            <person name="Liu X."/>
            <person name="Afonnikov D.A."/>
            <person name="Skryabin K.G."/>
        </authorList>
    </citation>
    <scope>NUCLEOTIDE SEQUENCE [LARGE SCALE GENOMIC DNA]</scope>
    <source>
        <strain evidence="3">AK-0245</strain>
        <tissue evidence="3">Whole organism</tissue>
    </source>
</reference>
<organism evidence="3 4">
    <name type="scientific">Opisthorchis felineus</name>
    <dbReference type="NCBI Taxonomy" id="147828"/>
    <lineage>
        <taxon>Eukaryota</taxon>
        <taxon>Metazoa</taxon>
        <taxon>Spiralia</taxon>
        <taxon>Lophotrochozoa</taxon>
        <taxon>Platyhelminthes</taxon>
        <taxon>Trematoda</taxon>
        <taxon>Digenea</taxon>
        <taxon>Opisthorchiida</taxon>
        <taxon>Opisthorchiata</taxon>
        <taxon>Opisthorchiidae</taxon>
        <taxon>Opisthorchis</taxon>
    </lineage>
</organism>
<evidence type="ECO:0000256" key="1">
    <source>
        <dbReference type="ARBA" id="ARBA00008839"/>
    </source>
</evidence>
<feature type="region of interest" description="Disordered" evidence="2">
    <location>
        <begin position="261"/>
        <end position="291"/>
    </location>
</feature>
<evidence type="ECO:0000313" key="3">
    <source>
        <dbReference type="EMBL" id="TGZ73644.1"/>
    </source>
</evidence>
<dbReference type="AlphaFoldDB" id="A0A4V3SGU4"/>
<feature type="region of interest" description="Disordered" evidence="2">
    <location>
        <begin position="711"/>
        <end position="738"/>
    </location>
</feature>
<dbReference type="GO" id="GO:0098978">
    <property type="term" value="C:glutamatergic synapse"/>
    <property type="evidence" value="ECO:0007669"/>
    <property type="project" value="TreeGrafter"/>
</dbReference>
<accession>A0A4V3SGU4</accession>
<feature type="compositionally biased region" description="Polar residues" evidence="2">
    <location>
        <begin position="883"/>
        <end position="898"/>
    </location>
</feature>
<dbReference type="PANTHER" id="PTHR12353:SF31">
    <property type="entry name" value="LD44824P"/>
    <property type="match status" value="1"/>
</dbReference>
<feature type="region of interest" description="Disordered" evidence="2">
    <location>
        <begin position="863"/>
        <end position="908"/>
    </location>
</feature>
<feature type="region of interest" description="Disordered" evidence="2">
    <location>
        <begin position="183"/>
        <end position="233"/>
    </location>
</feature>
<dbReference type="Proteomes" id="UP000308267">
    <property type="component" value="Unassembled WGS sequence"/>
</dbReference>
<comment type="caution">
    <text evidence="3">The sequence shown here is derived from an EMBL/GenBank/DDBJ whole genome shotgun (WGS) entry which is preliminary data.</text>
</comment>